<proteinExistence type="predicted"/>
<keyword evidence="4" id="KW-0675">Receptor</keyword>
<gene>
    <name evidence="4" type="ORF">EJ377_17600</name>
</gene>
<organism evidence="4 5">
    <name type="scientific">Chryseobacterium arthrosphaerae</name>
    <dbReference type="NCBI Taxonomy" id="651561"/>
    <lineage>
        <taxon>Bacteria</taxon>
        <taxon>Pseudomonadati</taxon>
        <taxon>Bacteroidota</taxon>
        <taxon>Flavobacteriia</taxon>
        <taxon>Flavobacteriales</taxon>
        <taxon>Weeksellaceae</taxon>
        <taxon>Chryseobacterium group</taxon>
        <taxon>Chryseobacterium</taxon>
    </lineage>
</organism>
<reference evidence="4 5" key="1">
    <citation type="submission" date="2018-12" db="EMBL/GenBank/DDBJ databases">
        <title>Draft Genome Sequence of Chryseobacterium arthrosphaerae strain ED882-96 Isolated from the Blood of a Patient with Liver Cirrhosis in Taiwan.</title>
        <authorList>
            <person name="Lin J.-N."/>
            <person name="Lai C.-H."/>
            <person name="Yang C.-H."/>
            <person name="Huang Y.-H."/>
        </authorList>
    </citation>
    <scope>NUCLEOTIDE SEQUENCE [LARGE SCALE GENOMIC DNA]</scope>
    <source>
        <strain evidence="4 5">ED882-96</strain>
    </source>
</reference>
<evidence type="ECO:0000256" key="3">
    <source>
        <dbReference type="ARBA" id="ARBA00023237"/>
    </source>
</evidence>
<accession>A0A432DTF7</accession>
<dbReference type="Gene3D" id="2.40.170.20">
    <property type="entry name" value="TonB-dependent receptor, beta-barrel domain"/>
    <property type="match status" value="1"/>
</dbReference>
<dbReference type="GO" id="GO:0009279">
    <property type="term" value="C:cell outer membrane"/>
    <property type="evidence" value="ECO:0007669"/>
    <property type="project" value="UniProtKB-SubCell"/>
</dbReference>
<dbReference type="SUPFAM" id="SSF56935">
    <property type="entry name" value="Porins"/>
    <property type="match status" value="1"/>
</dbReference>
<dbReference type="AlphaFoldDB" id="A0A432DTF7"/>
<comment type="subcellular location">
    <subcellularLocation>
        <location evidence="1">Cell outer membrane</location>
    </subcellularLocation>
</comment>
<keyword evidence="2" id="KW-0472">Membrane</keyword>
<comment type="caution">
    <text evidence="4">The sequence shown here is derived from an EMBL/GenBank/DDBJ whole genome shotgun (WGS) entry which is preliminary data.</text>
</comment>
<name>A0A432DTF7_9FLAO</name>
<protein>
    <submittedName>
        <fullName evidence="4">TonB-dependent receptor</fullName>
    </submittedName>
</protein>
<keyword evidence="3" id="KW-0998">Cell outer membrane</keyword>
<evidence type="ECO:0000313" key="5">
    <source>
        <dbReference type="Proteomes" id="UP000276953"/>
    </source>
</evidence>
<evidence type="ECO:0000256" key="1">
    <source>
        <dbReference type="ARBA" id="ARBA00004442"/>
    </source>
</evidence>
<dbReference type="EMBL" id="RYFC01000003">
    <property type="protein sequence ID" value="RTZ46240.1"/>
    <property type="molecule type" value="Genomic_DNA"/>
</dbReference>
<dbReference type="Proteomes" id="UP000276953">
    <property type="component" value="Unassembled WGS sequence"/>
</dbReference>
<sequence>MRFLKRIIKLFRPHGARLNFNTPFQLGATSRISLIYGIDLLKDHTVQKTLKDELVTPDMNMNNLALYVQSKVNLGTDWILKGGIRYENIRFNVGDLTKNGKLTTGENNRSDALYLTWQHDITNTAIYSLSLPFHKGIQLVMWGLFYGMAYR</sequence>
<evidence type="ECO:0000313" key="4">
    <source>
        <dbReference type="EMBL" id="RTZ46240.1"/>
    </source>
</evidence>
<evidence type="ECO:0000256" key="2">
    <source>
        <dbReference type="ARBA" id="ARBA00023136"/>
    </source>
</evidence>
<dbReference type="InterPro" id="IPR036942">
    <property type="entry name" value="Beta-barrel_TonB_sf"/>
</dbReference>